<dbReference type="Pfam" id="PF02230">
    <property type="entry name" value="Abhydrolase_2"/>
    <property type="match status" value="1"/>
</dbReference>
<dbReference type="GO" id="GO:0052689">
    <property type="term" value="F:carboxylic ester hydrolase activity"/>
    <property type="evidence" value="ECO:0007669"/>
    <property type="project" value="TreeGrafter"/>
</dbReference>
<dbReference type="SUPFAM" id="SSF53474">
    <property type="entry name" value="alpha/beta-Hydrolases"/>
    <property type="match status" value="1"/>
</dbReference>
<evidence type="ECO:0000259" key="3">
    <source>
        <dbReference type="Pfam" id="PF02230"/>
    </source>
</evidence>
<dbReference type="STRING" id="2903.R1DEL2"/>
<evidence type="ECO:0000313" key="4">
    <source>
        <dbReference type="EnsemblProtists" id="EOD24374"/>
    </source>
</evidence>
<dbReference type="InterPro" id="IPR029058">
    <property type="entry name" value="AB_hydrolase_fold"/>
</dbReference>
<dbReference type="GO" id="GO:0005737">
    <property type="term" value="C:cytoplasm"/>
    <property type="evidence" value="ECO:0007669"/>
    <property type="project" value="TreeGrafter"/>
</dbReference>
<dbReference type="InterPro" id="IPR050565">
    <property type="entry name" value="LYPA1-2/EST-like"/>
</dbReference>
<reference evidence="5" key="1">
    <citation type="journal article" date="2013" name="Nature">
        <title>Pan genome of the phytoplankton Emiliania underpins its global distribution.</title>
        <authorList>
            <person name="Read B.A."/>
            <person name="Kegel J."/>
            <person name="Klute M.J."/>
            <person name="Kuo A."/>
            <person name="Lefebvre S.C."/>
            <person name="Maumus F."/>
            <person name="Mayer C."/>
            <person name="Miller J."/>
            <person name="Monier A."/>
            <person name="Salamov A."/>
            <person name="Young J."/>
            <person name="Aguilar M."/>
            <person name="Claverie J.M."/>
            <person name="Frickenhaus S."/>
            <person name="Gonzalez K."/>
            <person name="Herman E.K."/>
            <person name="Lin Y.C."/>
            <person name="Napier J."/>
            <person name="Ogata H."/>
            <person name="Sarno A.F."/>
            <person name="Shmutz J."/>
            <person name="Schroeder D."/>
            <person name="de Vargas C."/>
            <person name="Verret F."/>
            <person name="von Dassow P."/>
            <person name="Valentin K."/>
            <person name="Van de Peer Y."/>
            <person name="Wheeler G."/>
            <person name="Dacks J.B."/>
            <person name="Delwiche C.F."/>
            <person name="Dyhrman S.T."/>
            <person name="Glockner G."/>
            <person name="John U."/>
            <person name="Richards T."/>
            <person name="Worden A.Z."/>
            <person name="Zhang X."/>
            <person name="Grigoriev I.V."/>
            <person name="Allen A.E."/>
            <person name="Bidle K."/>
            <person name="Borodovsky M."/>
            <person name="Bowler C."/>
            <person name="Brownlee C."/>
            <person name="Cock J.M."/>
            <person name="Elias M."/>
            <person name="Gladyshev V.N."/>
            <person name="Groth M."/>
            <person name="Guda C."/>
            <person name="Hadaegh A."/>
            <person name="Iglesias-Rodriguez M.D."/>
            <person name="Jenkins J."/>
            <person name="Jones B.M."/>
            <person name="Lawson T."/>
            <person name="Leese F."/>
            <person name="Lindquist E."/>
            <person name="Lobanov A."/>
            <person name="Lomsadze A."/>
            <person name="Malik S.B."/>
            <person name="Marsh M.E."/>
            <person name="Mackinder L."/>
            <person name="Mock T."/>
            <person name="Mueller-Roeber B."/>
            <person name="Pagarete A."/>
            <person name="Parker M."/>
            <person name="Probert I."/>
            <person name="Quesneville H."/>
            <person name="Raines C."/>
            <person name="Rensing S.A."/>
            <person name="Riano-Pachon D.M."/>
            <person name="Richier S."/>
            <person name="Rokitta S."/>
            <person name="Shiraiwa Y."/>
            <person name="Soanes D.M."/>
            <person name="van der Giezen M."/>
            <person name="Wahlund T.M."/>
            <person name="Williams B."/>
            <person name="Wilson W."/>
            <person name="Wolfe G."/>
            <person name="Wurch L.L."/>
        </authorList>
    </citation>
    <scope>NUCLEOTIDE SEQUENCE</scope>
</reference>
<dbReference type="InterPro" id="IPR003140">
    <property type="entry name" value="PLipase/COase/thioEstase"/>
</dbReference>
<dbReference type="OMA" id="WYDILAM"/>
<dbReference type="EnsemblProtists" id="EOD24374">
    <property type="protein sequence ID" value="EOD24374"/>
    <property type="gene ID" value="EMIHUDRAFT_74149"/>
</dbReference>
<dbReference type="PaxDb" id="2903-EOD24374"/>
<organism evidence="4 5">
    <name type="scientific">Emiliania huxleyi (strain CCMP1516)</name>
    <dbReference type="NCBI Taxonomy" id="280463"/>
    <lineage>
        <taxon>Eukaryota</taxon>
        <taxon>Haptista</taxon>
        <taxon>Haptophyta</taxon>
        <taxon>Prymnesiophyceae</taxon>
        <taxon>Isochrysidales</taxon>
        <taxon>Noelaerhabdaceae</taxon>
        <taxon>Emiliania</taxon>
    </lineage>
</organism>
<evidence type="ECO:0000256" key="1">
    <source>
        <dbReference type="ARBA" id="ARBA00006499"/>
    </source>
</evidence>
<dbReference type="AlphaFoldDB" id="A0A0D3JLI9"/>
<dbReference type="Proteomes" id="UP000013827">
    <property type="component" value="Unassembled WGS sequence"/>
</dbReference>
<dbReference type="RefSeq" id="XP_005785821.1">
    <property type="nucleotide sequence ID" value="XM_005785764.1"/>
</dbReference>
<evidence type="ECO:0000313" key="5">
    <source>
        <dbReference type="Proteomes" id="UP000013827"/>
    </source>
</evidence>
<dbReference type="GeneID" id="17269919"/>
<dbReference type="KEGG" id="ehx:EMIHUDRAFT_74149"/>
<dbReference type="GO" id="GO:0008474">
    <property type="term" value="F:palmitoyl-(protein) hydrolase activity"/>
    <property type="evidence" value="ECO:0007669"/>
    <property type="project" value="TreeGrafter"/>
</dbReference>
<feature type="domain" description="Phospholipase/carboxylesterase/thioesterase" evidence="3">
    <location>
        <begin position="24"/>
        <end position="230"/>
    </location>
</feature>
<protein>
    <recommendedName>
        <fullName evidence="3">Phospholipase/carboxylesterase/thioesterase domain-containing protein</fullName>
    </recommendedName>
</protein>
<dbReference type="GeneID" id="17278662"/>
<dbReference type="EnsemblProtists" id="EOD33392">
    <property type="protein sequence ID" value="EOD33392"/>
    <property type="gene ID" value="EMIHUDRAFT_71725"/>
</dbReference>
<keyword evidence="5" id="KW-1185">Reference proteome</keyword>
<dbReference type="PANTHER" id="PTHR10655">
    <property type="entry name" value="LYSOPHOSPHOLIPASE-RELATED"/>
    <property type="match status" value="1"/>
</dbReference>
<comment type="similarity">
    <text evidence="1">Belongs to the AB hydrolase superfamily. AB hydrolase 2 family.</text>
</comment>
<proteinExistence type="inferred from homology"/>
<dbReference type="HOGENOM" id="CLU_049413_3_5_1"/>
<name>A0A0D3JLI9_EMIH1</name>
<evidence type="ECO:0000256" key="2">
    <source>
        <dbReference type="ARBA" id="ARBA00022801"/>
    </source>
</evidence>
<dbReference type="RefSeq" id="XP_005776803.1">
    <property type="nucleotide sequence ID" value="XM_005776746.1"/>
</dbReference>
<dbReference type="KEGG" id="ehx:EMIHUDRAFT_71725"/>
<accession>A0A0D3JLI9</accession>
<dbReference type="PANTHER" id="PTHR10655:SF17">
    <property type="entry name" value="LYSOPHOSPHOLIPASE-LIKE PROTEIN 1"/>
    <property type="match status" value="1"/>
</dbReference>
<dbReference type="Gene3D" id="3.40.50.1820">
    <property type="entry name" value="alpha/beta hydrolase"/>
    <property type="match status" value="1"/>
</dbReference>
<reference evidence="4" key="2">
    <citation type="submission" date="2024-10" db="UniProtKB">
        <authorList>
            <consortium name="EnsemblProtists"/>
        </authorList>
    </citation>
    <scope>IDENTIFICATION</scope>
</reference>
<sequence>MAGAGAPRVSRDASQTVTIAPAEGTPHTATVIGPIHGLGDTNMGWADAAMHIHSQLPHVKFVLPNAPVVPVTLNGGMAMPSWYDITSLDDRTVQPCAGIEESRATVTALIEAEVAAGLAHDRIVVGGFSQGGAVSLFTGLQYPHALGGVLCMSGYLAAQEKFELSPAAAATPVAHFHGSDDPTVRIEWARRSAEHLRAAGVKEYALKEYESLGHSASMEEIADVVAWLQTRLPPP</sequence>
<dbReference type="eggNOG" id="KOG2112">
    <property type="taxonomic scope" value="Eukaryota"/>
</dbReference>
<keyword evidence="2" id="KW-0378">Hydrolase</keyword>